<dbReference type="InterPro" id="IPR031157">
    <property type="entry name" value="G_TR_CS"/>
</dbReference>
<dbReference type="KEGG" id="fri:FraEuI1c_6230"/>
<dbReference type="PANTHER" id="PTHR43261">
    <property type="entry name" value="TRANSLATION ELONGATION FACTOR G-RELATED"/>
    <property type="match status" value="1"/>
</dbReference>
<dbReference type="PROSITE" id="PS00301">
    <property type="entry name" value="G_TR_1"/>
    <property type="match status" value="1"/>
</dbReference>
<dbReference type="SUPFAM" id="SSF54211">
    <property type="entry name" value="Ribosomal protein S5 domain 2-like"/>
    <property type="match status" value="1"/>
</dbReference>
<dbReference type="Pfam" id="PF14492">
    <property type="entry name" value="EFG_III"/>
    <property type="match status" value="1"/>
</dbReference>
<dbReference type="SUPFAM" id="SSF54980">
    <property type="entry name" value="EF-G C-terminal domain-like"/>
    <property type="match status" value="2"/>
</dbReference>
<dbReference type="SUPFAM" id="SSF50447">
    <property type="entry name" value="Translation proteins"/>
    <property type="match status" value="1"/>
</dbReference>
<keyword evidence="3 7" id="KW-0251">Elongation factor</keyword>
<dbReference type="InterPro" id="IPR009000">
    <property type="entry name" value="Transl_B-barrel_sf"/>
</dbReference>
<dbReference type="InterPro" id="IPR035649">
    <property type="entry name" value="EFG_V"/>
</dbReference>
<dbReference type="PANTHER" id="PTHR43261:SF1">
    <property type="entry name" value="RIBOSOME-RELEASING FACTOR 2, MITOCHONDRIAL"/>
    <property type="match status" value="1"/>
</dbReference>
<evidence type="ECO:0000256" key="7">
    <source>
        <dbReference type="HAMAP-Rule" id="MF_00054"/>
    </source>
</evidence>
<sequence length="697" mass="76705">MADVRAALATTRNIGIMAHIDAGKTTTTERILFYTGVNYKIGEVHDGGATMDWMPQEQERGITITSAATTCVWRDHTINIIDTPGHVDFTVEVERSLRVLDGAVAVFDAVAGVEPQSETVWRQADRYHVPRIAFVNKMDRVGAEFHRCVEMMIERLDATPAVIQLPWGVESDFKGVIDLIRMKGLIWQSEDKGASYDVVDIPRDHQEAAQEWREKLLETVAENDDALMEKYLEGEEPTEEELLAGIRRATLASSINPVMCGTAFKNKGVQPMLDAIVDFLPSPTDVGETTGHQPGREDVEVKRAASEDEPFSALAFKIMSDPFVGKLTYIRVYSGKLASGSAVLNSTKDRKERIGRILQMHANHREDRDGVGAGQIVAVVGLKNTTTGDTLCDPNAPVVLESMTFPAPVIHVAIEPKTKVDQQKLGTAIQRLAEEDPTFQVRTDEETGQTVISGMGELHLEVLVDRMKREYSVDANVGRPQVAYRETIRRKVEKVDYTHKKQTGGSGQYARVIIDLEPSGGDGGGYEFSNKVTGGRIPKEYIPSVDAGCQEAMEFGVLAGYPLVDVKVTLQDGQYHDVDSSELAFKIAGSMAFKEAARRADPVLLEPMMSVEVTTPEDYMGDVIGDLNSRRGQIQAMDERGGSRIIRALVPLSEMFGYVGDLRSKTSGRANYSMQFDSYAEVPGNVAKEIIAKARGE</sequence>
<dbReference type="NCBIfam" id="NF009379">
    <property type="entry name" value="PRK12740.1-3"/>
    <property type="match status" value="1"/>
</dbReference>
<dbReference type="InterPro" id="IPR005225">
    <property type="entry name" value="Small_GTP-bd"/>
</dbReference>
<dbReference type="InterPro" id="IPR004540">
    <property type="entry name" value="Transl_elong_EFG/EF2"/>
</dbReference>
<dbReference type="SMART" id="SM00838">
    <property type="entry name" value="EFG_C"/>
    <property type="match status" value="1"/>
</dbReference>
<dbReference type="Gene3D" id="3.30.230.10">
    <property type="match status" value="1"/>
</dbReference>
<dbReference type="OrthoDB" id="9801472at2"/>
<dbReference type="InterPro" id="IPR047872">
    <property type="entry name" value="EFG_IV"/>
</dbReference>
<dbReference type="FunFam" id="2.40.30.10:FF:000006">
    <property type="entry name" value="Elongation factor G"/>
    <property type="match status" value="1"/>
</dbReference>
<reference evidence="10 11" key="1">
    <citation type="submission" date="2010-10" db="EMBL/GenBank/DDBJ databases">
        <title>Complete sequence of Frankia sp. EuI1c.</title>
        <authorList>
            <consortium name="US DOE Joint Genome Institute"/>
            <person name="Lucas S."/>
            <person name="Copeland A."/>
            <person name="Lapidus A."/>
            <person name="Cheng J.-F."/>
            <person name="Bruce D."/>
            <person name="Goodwin L."/>
            <person name="Pitluck S."/>
            <person name="Chertkov O."/>
            <person name="Detter J.C."/>
            <person name="Han C."/>
            <person name="Tapia R."/>
            <person name="Land M."/>
            <person name="Hauser L."/>
            <person name="Jeffries C."/>
            <person name="Kyrpides N."/>
            <person name="Ivanova N."/>
            <person name="Mikhailova N."/>
            <person name="Beauchemin N."/>
            <person name="Sen A."/>
            <person name="Sur S.A."/>
            <person name="Gtari M."/>
            <person name="Wall L."/>
            <person name="Tisa L."/>
            <person name="Woyke T."/>
        </authorList>
    </citation>
    <scope>NUCLEOTIDE SEQUENCE [LARGE SCALE GENOMIC DNA]</scope>
    <source>
        <strain evidence="11">DSM 45817 / CECT 9037 / EuI1c</strain>
    </source>
</reference>
<dbReference type="Pfam" id="PF22042">
    <property type="entry name" value="EF-G_D2"/>
    <property type="match status" value="1"/>
</dbReference>
<dbReference type="GO" id="GO:0003746">
    <property type="term" value="F:translation elongation factor activity"/>
    <property type="evidence" value="ECO:0007669"/>
    <property type="project" value="UniProtKB-UniRule"/>
</dbReference>
<feature type="binding site" evidence="7">
    <location>
        <begin position="18"/>
        <end position="25"/>
    </location>
    <ligand>
        <name>GTP</name>
        <dbReference type="ChEBI" id="CHEBI:37565"/>
    </ligand>
</feature>
<dbReference type="CDD" id="cd16262">
    <property type="entry name" value="EFG_III"/>
    <property type="match status" value="1"/>
</dbReference>
<evidence type="ECO:0000256" key="1">
    <source>
        <dbReference type="ARBA" id="ARBA00005870"/>
    </source>
</evidence>
<dbReference type="NCBIfam" id="NF009381">
    <property type="entry name" value="PRK12740.1-5"/>
    <property type="match status" value="1"/>
</dbReference>
<comment type="similarity">
    <text evidence="1 7">Belongs to the TRAFAC class translation factor GTPase superfamily. Classic translation factor GTPase family. EF-G/EF-2 subfamily.</text>
</comment>
<dbReference type="PROSITE" id="PS51722">
    <property type="entry name" value="G_TR_2"/>
    <property type="match status" value="1"/>
</dbReference>
<dbReference type="RefSeq" id="WP_013427329.1">
    <property type="nucleotide sequence ID" value="NC_014666.1"/>
</dbReference>
<dbReference type="GO" id="GO:0003924">
    <property type="term" value="F:GTPase activity"/>
    <property type="evidence" value="ECO:0007669"/>
    <property type="project" value="InterPro"/>
</dbReference>
<dbReference type="Proteomes" id="UP000002484">
    <property type="component" value="Chromosome"/>
</dbReference>
<dbReference type="FunFam" id="3.30.70.870:FF:000001">
    <property type="entry name" value="Elongation factor G"/>
    <property type="match status" value="1"/>
</dbReference>
<dbReference type="FunCoup" id="E3J3B7">
    <property type="interactions" value="433"/>
</dbReference>
<dbReference type="InParanoid" id="E3J3B7"/>
<feature type="domain" description="Tr-type G" evidence="9">
    <location>
        <begin position="9"/>
        <end position="284"/>
    </location>
</feature>
<dbReference type="CDD" id="cd04088">
    <property type="entry name" value="EFG_mtEFG_II"/>
    <property type="match status" value="1"/>
</dbReference>
<proteinExistence type="inferred from homology"/>
<keyword evidence="2 7" id="KW-0547">Nucleotide-binding</keyword>
<dbReference type="NCBIfam" id="TIGR00484">
    <property type="entry name" value="EF-G"/>
    <property type="match status" value="1"/>
</dbReference>
<dbReference type="FunFam" id="3.30.230.10:FF:000003">
    <property type="entry name" value="Elongation factor G"/>
    <property type="match status" value="1"/>
</dbReference>
<evidence type="ECO:0000313" key="11">
    <source>
        <dbReference type="Proteomes" id="UP000002484"/>
    </source>
</evidence>
<dbReference type="Gene3D" id="3.30.70.870">
    <property type="entry name" value="Elongation Factor G (Translational Gtpase), domain 3"/>
    <property type="match status" value="1"/>
</dbReference>
<dbReference type="Pfam" id="PF00009">
    <property type="entry name" value="GTP_EFTU"/>
    <property type="match status" value="1"/>
</dbReference>
<comment type="function">
    <text evidence="6 7">Catalyzes the GTP-dependent ribosomal translocation step during translation elongation. During this step, the ribosome changes from the pre-translocational (PRE) to the post-translocational (POST) state as the newly formed A-site-bound peptidyl-tRNA and P-site-bound deacylated tRNA move to the P and E sites, respectively. Catalyzes the coordinated movement of the two tRNA molecules, the mRNA and conformational changes in the ribosome.</text>
</comment>
<feature type="binding site" evidence="7">
    <location>
        <begin position="82"/>
        <end position="86"/>
    </location>
    <ligand>
        <name>GTP</name>
        <dbReference type="ChEBI" id="CHEBI:37565"/>
    </ligand>
</feature>
<evidence type="ECO:0000256" key="2">
    <source>
        <dbReference type="ARBA" id="ARBA00022741"/>
    </source>
</evidence>
<evidence type="ECO:0000259" key="9">
    <source>
        <dbReference type="PROSITE" id="PS51722"/>
    </source>
</evidence>
<dbReference type="CDD" id="cd01434">
    <property type="entry name" value="EFG_mtEFG1_IV"/>
    <property type="match status" value="1"/>
</dbReference>
<dbReference type="InterPro" id="IPR000640">
    <property type="entry name" value="EFG_V-like"/>
</dbReference>
<dbReference type="PRINTS" id="PR00315">
    <property type="entry name" value="ELONGATNFCT"/>
</dbReference>
<dbReference type="InterPro" id="IPR014721">
    <property type="entry name" value="Ribsml_uS5_D2-typ_fold_subgr"/>
</dbReference>
<accession>E3J3B7</accession>
<dbReference type="AlphaFoldDB" id="E3J3B7"/>
<evidence type="ECO:0000256" key="6">
    <source>
        <dbReference type="ARBA" id="ARBA00024731"/>
    </source>
</evidence>
<evidence type="ECO:0000256" key="4">
    <source>
        <dbReference type="ARBA" id="ARBA00022917"/>
    </source>
</evidence>
<protein>
    <recommendedName>
        <fullName evidence="7 8">Elongation factor G</fullName>
        <shortName evidence="7">EF-G</shortName>
    </recommendedName>
</protein>
<dbReference type="HAMAP" id="MF_00054_B">
    <property type="entry name" value="EF_G_EF_2_B"/>
    <property type="match status" value="1"/>
</dbReference>
<dbReference type="HOGENOM" id="CLU_002794_4_1_11"/>
<dbReference type="CDD" id="cd01886">
    <property type="entry name" value="EF-G"/>
    <property type="match status" value="1"/>
</dbReference>
<dbReference type="InterPro" id="IPR005517">
    <property type="entry name" value="Transl_elong_EFG/EF2_IV"/>
</dbReference>
<evidence type="ECO:0000256" key="5">
    <source>
        <dbReference type="ARBA" id="ARBA00023134"/>
    </source>
</evidence>
<keyword evidence="4 7" id="KW-0648">Protein biosynthesis</keyword>
<gene>
    <name evidence="7" type="primary">fusA</name>
    <name evidence="10" type="ordered locus">FraEuI1c_6230</name>
</gene>
<dbReference type="Gene3D" id="2.40.30.10">
    <property type="entry name" value="Translation factors"/>
    <property type="match status" value="1"/>
</dbReference>
<dbReference type="GO" id="GO:0005525">
    <property type="term" value="F:GTP binding"/>
    <property type="evidence" value="ECO:0007669"/>
    <property type="project" value="UniProtKB-UniRule"/>
</dbReference>
<dbReference type="InterPro" id="IPR035647">
    <property type="entry name" value="EFG_III/V"/>
</dbReference>
<keyword evidence="7" id="KW-0963">Cytoplasm</keyword>
<dbReference type="GO" id="GO:0005737">
    <property type="term" value="C:cytoplasm"/>
    <property type="evidence" value="ECO:0007669"/>
    <property type="project" value="UniProtKB-SubCell"/>
</dbReference>
<feature type="binding site" evidence="7">
    <location>
        <begin position="136"/>
        <end position="139"/>
    </location>
    <ligand>
        <name>GTP</name>
        <dbReference type="ChEBI" id="CHEBI:37565"/>
    </ligand>
</feature>
<dbReference type="InterPro" id="IPR027417">
    <property type="entry name" value="P-loop_NTPase"/>
</dbReference>
<dbReference type="InterPro" id="IPR041095">
    <property type="entry name" value="EFG_II"/>
</dbReference>
<dbReference type="InterPro" id="IPR053905">
    <property type="entry name" value="EF-G-like_DII"/>
</dbReference>
<name>E3J3B7_PSEI1</name>
<dbReference type="EMBL" id="CP002299">
    <property type="protein sequence ID" value="ADP84214.1"/>
    <property type="molecule type" value="Genomic_DNA"/>
</dbReference>
<dbReference type="NCBIfam" id="TIGR00231">
    <property type="entry name" value="small_GTP"/>
    <property type="match status" value="1"/>
</dbReference>
<evidence type="ECO:0000313" key="10">
    <source>
        <dbReference type="EMBL" id="ADP84214.1"/>
    </source>
</evidence>
<dbReference type="FunFam" id="3.40.50.300:FF:000029">
    <property type="entry name" value="Elongation factor G"/>
    <property type="match status" value="1"/>
</dbReference>
<keyword evidence="5 7" id="KW-0342">GTP-binding</keyword>
<comment type="subcellular location">
    <subcellularLocation>
        <location evidence="7">Cytoplasm</location>
    </subcellularLocation>
</comment>
<dbReference type="GO" id="GO:0032790">
    <property type="term" value="P:ribosome disassembly"/>
    <property type="evidence" value="ECO:0007669"/>
    <property type="project" value="TreeGrafter"/>
</dbReference>
<evidence type="ECO:0000256" key="3">
    <source>
        <dbReference type="ARBA" id="ARBA00022768"/>
    </source>
</evidence>
<dbReference type="STRING" id="298654.FraEuI1c_6230"/>
<dbReference type="CDD" id="cd03713">
    <property type="entry name" value="EFG_mtEFG_C"/>
    <property type="match status" value="1"/>
</dbReference>
<dbReference type="eggNOG" id="COG0480">
    <property type="taxonomic scope" value="Bacteria"/>
</dbReference>
<dbReference type="Gene3D" id="3.30.70.240">
    <property type="match status" value="1"/>
</dbReference>
<dbReference type="Pfam" id="PF03764">
    <property type="entry name" value="EFG_IV"/>
    <property type="match status" value="1"/>
</dbReference>
<dbReference type="SMART" id="SM00889">
    <property type="entry name" value="EFG_IV"/>
    <property type="match status" value="1"/>
</dbReference>
<dbReference type="SUPFAM" id="SSF52540">
    <property type="entry name" value="P-loop containing nucleoside triphosphate hydrolases"/>
    <property type="match status" value="1"/>
</dbReference>
<dbReference type="InterPro" id="IPR000795">
    <property type="entry name" value="T_Tr_GTP-bd_dom"/>
</dbReference>
<evidence type="ECO:0000256" key="8">
    <source>
        <dbReference type="NCBIfam" id="TIGR00484"/>
    </source>
</evidence>
<dbReference type="FunFam" id="3.30.70.240:FF:000001">
    <property type="entry name" value="Elongation factor G"/>
    <property type="match status" value="1"/>
</dbReference>
<organism evidence="10 11">
    <name type="scientific">Pseudofrankia inefficax (strain DSM 45817 / CECT 9037 / DDB 130130 / EuI1c)</name>
    <name type="common">Frankia inefficax</name>
    <dbReference type="NCBI Taxonomy" id="298654"/>
    <lineage>
        <taxon>Bacteria</taxon>
        <taxon>Bacillati</taxon>
        <taxon>Actinomycetota</taxon>
        <taxon>Actinomycetes</taxon>
        <taxon>Frankiales</taxon>
        <taxon>Frankiaceae</taxon>
        <taxon>Pseudofrankia</taxon>
    </lineage>
</organism>
<dbReference type="Pfam" id="PF00679">
    <property type="entry name" value="EFG_C"/>
    <property type="match status" value="1"/>
</dbReference>
<dbReference type="InterPro" id="IPR009022">
    <property type="entry name" value="EFG_III"/>
</dbReference>
<keyword evidence="11" id="KW-1185">Reference proteome</keyword>
<dbReference type="InterPro" id="IPR020568">
    <property type="entry name" value="Ribosomal_Su5_D2-typ_SF"/>
</dbReference>
<dbReference type="Gene3D" id="3.40.50.300">
    <property type="entry name" value="P-loop containing nucleotide triphosphate hydrolases"/>
    <property type="match status" value="1"/>
</dbReference>